<name>A0A5N6TM17_ASPAV</name>
<feature type="compositionally biased region" description="Low complexity" evidence="1">
    <location>
        <begin position="293"/>
        <end position="302"/>
    </location>
</feature>
<feature type="compositionally biased region" description="Basic residues" evidence="1">
    <location>
        <begin position="161"/>
        <end position="170"/>
    </location>
</feature>
<dbReference type="OrthoDB" id="5407645at2759"/>
<feature type="compositionally biased region" description="Basic and acidic residues" evidence="1">
    <location>
        <begin position="476"/>
        <end position="486"/>
    </location>
</feature>
<dbReference type="Proteomes" id="UP000325780">
    <property type="component" value="Unassembled WGS sequence"/>
</dbReference>
<feature type="compositionally biased region" description="Basic and acidic residues" evidence="1">
    <location>
        <begin position="280"/>
        <end position="289"/>
    </location>
</feature>
<organism evidence="2 3">
    <name type="scientific">Aspergillus avenaceus</name>
    <dbReference type="NCBI Taxonomy" id="36643"/>
    <lineage>
        <taxon>Eukaryota</taxon>
        <taxon>Fungi</taxon>
        <taxon>Dikarya</taxon>
        <taxon>Ascomycota</taxon>
        <taxon>Pezizomycotina</taxon>
        <taxon>Eurotiomycetes</taxon>
        <taxon>Eurotiomycetidae</taxon>
        <taxon>Eurotiales</taxon>
        <taxon>Aspergillaceae</taxon>
        <taxon>Aspergillus</taxon>
        <taxon>Aspergillus subgen. Circumdati</taxon>
    </lineage>
</organism>
<reference evidence="2 3" key="1">
    <citation type="submission" date="2019-04" db="EMBL/GenBank/DDBJ databases">
        <title>Friends and foes A comparative genomics study of 23 Aspergillus species from section Flavi.</title>
        <authorList>
            <consortium name="DOE Joint Genome Institute"/>
            <person name="Kjaerbolling I."/>
            <person name="Vesth T."/>
            <person name="Frisvad J.C."/>
            <person name="Nybo J.L."/>
            <person name="Theobald S."/>
            <person name="Kildgaard S."/>
            <person name="Isbrandt T."/>
            <person name="Kuo A."/>
            <person name="Sato A."/>
            <person name="Lyhne E.K."/>
            <person name="Kogle M.E."/>
            <person name="Wiebenga A."/>
            <person name="Kun R.S."/>
            <person name="Lubbers R.J."/>
            <person name="Makela M.R."/>
            <person name="Barry K."/>
            <person name="Chovatia M."/>
            <person name="Clum A."/>
            <person name="Daum C."/>
            <person name="Haridas S."/>
            <person name="He G."/>
            <person name="LaButti K."/>
            <person name="Lipzen A."/>
            <person name="Mondo S."/>
            <person name="Riley R."/>
            <person name="Salamov A."/>
            <person name="Simmons B.A."/>
            <person name="Magnuson J.K."/>
            <person name="Henrissat B."/>
            <person name="Mortensen U.H."/>
            <person name="Larsen T.O."/>
            <person name="Devries R.P."/>
            <person name="Grigoriev I.V."/>
            <person name="Machida M."/>
            <person name="Baker S.E."/>
            <person name="Andersen M.R."/>
        </authorList>
    </citation>
    <scope>NUCLEOTIDE SEQUENCE [LARGE SCALE GENOMIC DNA]</scope>
    <source>
        <strain evidence="2 3">IBT 18842</strain>
    </source>
</reference>
<protein>
    <recommendedName>
        <fullName evidence="4">DUF3824 domain-containing protein</fullName>
    </recommendedName>
</protein>
<feature type="region of interest" description="Disordered" evidence="1">
    <location>
        <begin position="265"/>
        <end position="452"/>
    </location>
</feature>
<evidence type="ECO:0008006" key="4">
    <source>
        <dbReference type="Google" id="ProtNLM"/>
    </source>
</evidence>
<accession>A0A5N6TM17</accession>
<evidence type="ECO:0000256" key="1">
    <source>
        <dbReference type="SAM" id="MobiDB-lite"/>
    </source>
</evidence>
<evidence type="ECO:0000313" key="3">
    <source>
        <dbReference type="Proteomes" id="UP000325780"/>
    </source>
</evidence>
<feature type="region of interest" description="Disordered" evidence="1">
    <location>
        <begin position="1"/>
        <end position="194"/>
    </location>
</feature>
<keyword evidence="3" id="KW-1185">Reference proteome</keyword>
<feature type="compositionally biased region" description="Basic and acidic residues" evidence="1">
    <location>
        <begin position="351"/>
        <end position="364"/>
    </location>
</feature>
<dbReference type="EMBL" id="ML742209">
    <property type="protein sequence ID" value="KAE8147392.1"/>
    <property type="molecule type" value="Genomic_DNA"/>
</dbReference>
<feature type="compositionally biased region" description="Low complexity" evidence="1">
    <location>
        <begin position="172"/>
        <end position="181"/>
    </location>
</feature>
<sequence>MAYYEERYHYSPRDRHARPSSVYSHDYYDGDGPYTGSRHESGAVRRHNGSADSLSGYEYGYGLPPQPRHSRVATVQEGVHKSHPSGGRGSYYDEPDYHRSRHSRRSKHHDYDDPRDRHRRSERSPSGSRSPPPHRRRKSFSEQAMGALGLGSVASSDSRRREHSRGRSHGKSYSYSPSPTRSRSRHHRDRSEQRIAQAVKAALTAGAVEAFRVRKEPGEWSGEKGKRILTAALTAGGTDGLVDRDPNKHAKRHIIESTLAGLAANHLVNGPRSRSRSKSRGREKSRSRVPDIAAAGALAAAGKEAYQRFRSKSRNRGRSPSPDSYDGSPRRPRRSRSVSDYVNRGMEALGLEDKKGKKDKDKDDRRRHRDRPSRYDDYSDSGSDSDYEPRDHRSSRRVRHSRDVGRPLHPKSGAKGEEGRAYPQGCDSCDSHSDEDSDLGSSTDEEHQQKKLTRKALVATGLATVATIHAMHELHGNLEKHKDRVKSVKQGDISPEEARKRRFKNNAYDAANVGLMTLGVKGALDGWRHVNQVRKERANYQKECSSKRQRRHRRAQSYDSIPHHRTVYPDEIEEYLPSETGSRGRAMSMKEV</sequence>
<feature type="compositionally biased region" description="Basic and acidic residues" evidence="1">
    <location>
        <begin position="1"/>
        <end position="14"/>
    </location>
</feature>
<feature type="compositionally biased region" description="Low complexity" evidence="1">
    <location>
        <begin position="318"/>
        <end position="327"/>
    </location>
</feature>
<evidence type="ECO:0000313" key="2">
    <source>
        <dbReference type="EMBL" id="KAE8147392.1"/>
    </source>
</evidence>
<gene>
    <name evidence="2" type="ORF">BDV25DRAFT_160413</name>
</gene>
<proteinExistence type="predicted"/>
<feature type="region of interest" description="Disordered" evidence="1">
    <location>
        <begin position="476"/>
        <end position="497"/>
    </location>
</feature>
<feature type="compositionally biased region" description="Basic residues" evidence="1">
    <location>
        <begin position="99"/>
        <end position="108"/>
    </location>
</feature>
<dbReference type="AlphaFoldDB" id="A0A5N6TM17"/>